<sequence>MISYIIPVYNGGKYLEKCLQSIIRNSDPDDEIIIVDDGSIDETAEICDRYEAKYIQVTAIHKVNGGVSSARNIGLNHAKGEWIVFVDSDDLLIANVNSKLLDVCASTEFVAFTHKAISEKNKSFCGNGLILKILSNNNPNEVKLNAVWAKAYKRKMIENNHIRFNENLFHGEDMLFNLDVALECGKVEIVNCEMYQYIPNTQSAIHKYQKNSLENERTFCSELLARLNKCNDSRITDQYNYLIVNGVWIITGQNICHSENHLNLSERIHALKDYVLQGPCRLAIDKVELNRLNLKKAAMVWLLRHKLYGLVVLAFSVKSYLDY</sequence>
<gene>
    <name evidence="4" type="ORF">HNP82_001283</name>
</gene>
<keyword evidence="2 4" id="KW-0808">Transferase</keyword>
<feature type="domain" description="Glycosyltransferase 2-like" evidence="3">
    <location>
        <begin position="3"/>
        <end position="120"/>
    </location>
</feature>
<protein>
    <submittedName>
        <fullName evidence="4">Glycosyltransferase involved in cell wall biosynthesis</fullName>
    </submittedName>
</protein>
<evidence type="ECO:0000256" key="1">
    <source>
        <dbReference type="ARBA" id="ARBA00022676"/>
    </source>
</evidence>
<dbReference type="GO" id="GO:0016757">
    <property type="term" value="F:glycosyltransferase activity"/>
    <property type="evidence" value="ECO:0007669"/>
    <property type="project" value="UniProtKB-KW"/>
</dbReference>
<dbReference type="PANTHER" id="PTHR22916">
    <property type="entry name" value="GLYCOSYLTRANSFERASE"/>
    <property type="match status" value="1"/>
</dbReference>
<proteinExistence type="predicted"/>
<dbReference type="CDD" id="cd00761">
    <property type="entry name" value="Glyco_tranf_GTA_type"/>
    <property type="match status" value="1"/>
</dbReference>
<accession>A0A7W8M554</accession>
<dbReference type="Proteomes" id="UP000543642">
    <property type="component" value="Unassembled WGS sequence"/>
</dbReference>
<dbReference type="Pfam" id="PF00535">
    <property type="entry name" value="Glycos_transf_2"/>
    <property type="match status" value="1"/>
</dbReference>
<name>A0A7W8M554_9FIRM</name>
<dbReference type="EMBL" id="JACHFW010000004">
    <property type="protein sequence ID" value="MBB5264172.1"/>
    <property type="molecule type" value="Genomic_DNA"/>
</dbReference>
<evidence type="ECO:0000256" key="2">
    <source>
        <dbReference type="ARBA" id="ARBA00022679"/>
    </source>
</evidence>
<dbReference type="SUPFAM" id="SSF53448">
    <property type="entry name" value="Nucleotide-diphospho-sugar transferases"/>
    <property type="match status" value="1"/>
</dbReference>
<comment type="caution">
    <text evidence="4">The sequence shown here is derived from an EMBL/GenBank/DDBJ whole genome shotgun (WGS) entry which is preliminary data.</text>
</comment>
<evidence type="ECO:0000259" key="3">
    <source>
        <dbReference type="Pfam" id="PF00535"/>
    </source>
</evidence>
<keyword evidence="5" id="KW-1185">Reference proteome</keyword>
<dbReference type="InterPro" id="IPR029044">
    <property type="entry name" value="Nucleotide-diphossugar_trans"/>
</dbReference>
<dbReference type="AlphaFoldDB" id="A0A7W8M554"/>
<dbReference type="Gene3D" id="3.90.550.10">
    <property type="entry name" value="Spore Coat Polysaccharide Biosynthesis Protein SpsA, Chain A"/>
    <property type="match status" value="1"/>
</dbReference>
<reference evidence="4 5" key="1">
    <citation type="submission" date="2020-08" db="EMBL/GenBank/DDBJ databases">
        <title>Genomic Encyclopedia of Type Strains, Phase IV (KMG-IV): sequencing the most valuable type-strain genomes for metagenomic binning, comparative biology and taxonomic classification.</title>
        <authorList>
            <person name="Goeker M."/>
        </authorList>
    </citation>
    <scope>NUCLEOTIDE SEQUENCE [LARGE SCALE GENOMIC DNA]</scope>
    <source>
        <strain evidence="4 5">DSM 106146</strain>
    </source>
</reference>
<keyword evidence="1" id="KW-0328">Glycosyltransferase</keyword>
<dbReference type="InterPro" id="IPR001173">
    <property type="entry name" value="Glyco_trans_2-like"/>
</dbReference>
<evidence type="ECO:0000313" key="4">
    <source>
        <dbReference type="EMBL" id="MBB5264172.1"/>
    </source>
</evidence>
<dbReference type="PANTHER" id="PTHR22916:SF51">
    <property type="entry name" value="GLYCOSYLTRANSFERASE EPSH-RELATED"/>
    <property type="match status" value="1"/>
</dbReference>
<dbReference type="RefSeq" id="WP_183772656.1">
    <property type="nucleotide sequence ID" value="NZ_JACHFW010000004.1"/>
</dbReference>
<organism evidence="4 5">
    <name type="scientific">Catenibacillus scindens</name>
    <dbReference type="NCBI Taxonomy" id="673271"/>
    <lineage>
        <taxon>Bacteria</taxon>
        <taxon>Bacillati</taxon>
        <taxon>Bacillota</taxon>
        <taxon>Clostridia</taxon>
        <taxon>Lachnospirales</taxon>
        <taxon>Lachnospiraceae</taxon>
        <taxon>Catenibacillus</taxon>
    </lineage>
</organism>
<evidence type="ECO:0000313" key="5">
    <source>
        <dbReference type="Proteomes" id="UP000543642"/>
    </source>
</evidence>